<gene>
    <name evidence="2" type="ORF">SAMN05421837_111125</name>
</gene>
<dbReference type="RefSeq" id="WP_086675174.1">
    <property type="nucleotide sequence ID" value="NZ_FNUJ01000011.1"/>
</dbReference>
<proteinExistence type="predicted"/>
<dbReference type="AlphaFoldDB" id="A0A1H5RF99"/>
<organism evidence="2 3">
    <name type="scientific">Amycolatopsis pretoriensis</name>
    <dbReference type="NCBI Taxonomy" id="218821"/>
    <lineage>
        <taxon>Bacteria</taxon>
        <taxon>Bacillati</taxon>
        <taxon>Actinomycetota</taxon>
        <taxon>Actinomycetes</taxon>
        <taxon>Pseudonocardiales</taxon>
        <taxon>Pseudonocardiaceae</taxon>
        <taxon>Amycolatopsis</taxon>
    </lineage>
</organism>
<sequence length="73" mass="7235">MNGSAAAISPVGIGTGRSTSPSADGHGDGSALGGFGESRDDHQASPAASTRTAVNETAISTVRSFRIPLMFTA</sequence>
<evidence type="ECO:0000313" key="3">
    <source>
        <dbReference type="Proteomes" id="UP000198878"/>
    </source>
</evidence>
<name>A0A1H5RF99_9PSEU</name>
<reference evidence="3" key="1">
    <citation type="submission" date="2016-10" db="EMBL/GenBank/DDBJ databases">
        <authorList>
            <person name="Varghese N."/>
            <person name="Submissions S."/>
        </authorList>
    </citation>
    <scope>NUCLEOTIDE SEQUENCE [LARGE SCALE GENOMIC DNA]</scope>
    <source>
        <strain evidence="3">DSM 44654</strain>
    </source>
</reference>
<feature type="region of interest" description="Disordered" evidence="1">
    <location>
        <begin position="1"/>
        <end position="55"/>
    </location>
</feature>
<evidence type="ECO:0000256" key="1">
    <source>
        <dbReference type="SAM" id="MobiDB-lite"/>
    </source>
</evidence>
<protein>
    <submittedName>
        <fullName evidence="2">Uncharacterized protein</fullName>
    </submittedName>
</protein>
<evidence type="ECO:0000313" key="2">
    <source>
        <dbReference type="EMBL" id="SEF36704.1"/>
    </source>
</evidence>
<accession>A0A1H5RF99</accession>
<keyword evidence="3" id="KW-1185">Reference proteome</keyword>
<feature type="compositionally biased region" description="Polar residues" evidence="1">
    <location>
        <begin position="46"/>
        <end position="55"/>
    </location>
</feature>
<dbReference type="EMBL" id="FNUJ01000011">
    <property type="protein sequence ID" value="SEF36704.1"/>
    <property type="molecule type" value="Genomic_DNA"/>
</dbReference>
<dbReference type="Proteomes" id="UP000198878">
    <property type="component" value="Unassembled WGS sequence"/>
</dbReference>